<name>A0A2K6EU95_PROCO</name>
<dbReference type="Proteomes" id="UP000233160">
    <property type="component" value="Unassembled WGS sequence"/>
</dbReference>
<dbReference type="Ensembl" id="ENSPCOT00000015679.1">
    <property type="protein sequence ID" value="ENSPCOP00000005311.1"/>
    <property type="gene ID" value="ENSPCOG00000013525.1"/>
</dbReference>
<dbReference type="InterPro" id="IPR029222">
    <property type="entry name" value="VCF1/2-like"/>
</dbReference>
<accession>A0A2K6EU95</accession>
<dbReference type="Pfam" id="PF15434">
    <property type="entry name" value="FAM104"/>
    <property type="match status" value="1"/>
</dbReference>
<dbReference type="AlphaFoldDB" id="A0A2K6EU95"/>
<sequence length="116" mass="13187">LSLCFIFRKRRRNANKEDNQHSPQSKRNKRNSVFQDSQDIKPSSSSNERSSSSVNSPERASGPASNVNQIVTEPSGNNPQFWHEEYALCQGPYSRINQILKEAHFNSLRQRGQSPA</sequence>
<dbReference type="PANTHER" id="PTHR34763">
    <property type="entry name" value="PROTEIN FAM104A"/>
    <property type="match status" value="1"/>
</dbReference>
<feature type="region of interest" description="Disordered" evidence="1">
    <location>
        <begin position="8"/>
        <end position="78"/>
    </location>
</feature>
<dbReference type="OMA" id="EYSHEEY"/>
<reference evidence="2" key="1">
    <citation type="submission" date="2025-08" db="UniProtKB">
        <authorList>
            <consortium name="Ensembl"/>
        </authorList>
    </citation>
    <scope>IDENTIFICATION</scope>
</reference>
<feature type="compositionally biased region" description="Polar residues" evidence="1">
    <location>
        <begin position="31"/>
        <end position="41"/>
    </location>
</feature>
<feature type="compositionally biased region" description="Low complexity" evidence="1">
    <location>
        <begin position="42"/>
        <end position="61"/>
    </location>
</feature>
<protein>
    <submittedName>
        <fullName evidence="2">VCP nuclear cofactor family member 2</fullName>
    </submittedName>
</protein>
<keyword evidence="3" id="KW-1185">Reference proteome</keyword>
<feature type="compositionally biased region" description="Polar residues" evidence="1">
    <location>
        <begin position="63"/>
        <end position="78"/>
    </location>
</feature>
<organism evidence="2 3">
    <name type="scientific">Propithecus coquereli</name>
    <name type="common">Coquerel's sifaka</name>
    <name type="synonym">Propithecus verreauxi coquereli</name>
    <dbReference type="NCBI Taxonomy" id="379532"/>
    <lineage>
        <taxon>Eukaryota</taxon>
        <taxon>Metazoa</taxon>
        <taxon>Chordata</taxon>
        <taxon>Craniata</taxon>
        <taxon>Vertebrata</taxon>
        <taxon>Euteleostomi</taxon>
        <taxon>Mammalia</taxon>
        <taxon>Eutheria</taxon>
        <taxon>Euarchontoglires</taxon>
        <taxon>Primates</taxon>
        <taxon>Strepsirrhini</taxon>
        <taxon>Lemuriformes</taxon>
        <taxon>Indriidae</taxon>
        <taxon>Propithecus</taxon>
    </lineage>
</organism>
<dbReference type="GeneTree" id="ENSGT00390000001055"/>
<evidence type="ECO:0000313" key="2">
    <source>
        <dbReference type="Ensembl" id="ENSPCOP00000005311.1"/>
    </source>
</evidence>
<proteinExistence type="predicted"/>
<gene>
    <name evidence="2" type="primary">VCF2</name>
</gene>
<evidence type="ECO:0000256" key="1">
    <source>
        <dbReference type="SAM" id="MobiDB-lite"/>
    </source>
</evidence>
<evidence type="ECO:0000313" key="3">
    <source>
        <dbReference type="Proteomes" id="UP000233160"/>
    </source>
</evidence>
<dbReference type="PANTHER" id="PTHR34763:SF3">
    <property type="entry name" value="FAM104B"/>
    <property type="match status" value="1"/>
</dbReference>
<reference evidence="2" key="2">
    <citation type="submission" date="2025-09" db="UniProtKB">
        <authorList>
            <consortium name="Ensembl"/>
        </authorList>
    </citation>
    <scope>IDENTIFICATION</scope>
</reference>